<evidence type="ECO:0000313" key="2">
    <source>
        <dbReference type="EMBL" id="ETJ42256.1"/>
    </source>
</evidence>
<feature type="compositionally biased region" description="Basic and acidic residues" evidence="1">
    <location>
        <begin position="56"/>
        <end position="79"/>
    </location>
</feature>
<feature type="compositionally biased region" description="Basic and acidic residues" evidence="1">
    <location>
        <begin position="8"/>
        <end position="27"/>
    </location>
</feature>
<reference evidence="2" key="1">
    <citation type="submission" date="2013-12" db="EMBL/GenBank/DDBJ databases">
        <title>A Varibaculum cambriense genome reconstructed from a premature infant gut community with otherwise low bacterial novelty that shifts toward anaerobic metabolism during the third week of life.</title>
        <authorList>
            <person name="Brown C.T."/>
            <person name="Sharon I."/>
            <person name="Thomas B.C."/>
            <person name="Castelle C.J."/>
            <person name="Morowitz M.J."/>
            <person name="Banfield J.F."/>
        </authorList>
    </citation>
    <scope>NUCLEOTIDE SEQUENCE</scope>
</reference>
<proteinExistence type="predicted"/>
<evidence type="ECO:0000256" key="1">
    <source>
        <dbReference type="SAM" id="MobiDB-lite"/>
    </source>
</evidence>
<dbReference type="AlphaFoldDB" id="W1YIT0"/>
<accession>W1YIT0</accession>
<feature type="non-terminal residue" evidence="2">
    <location>
        <position position="1"/>
    </location>
</feature>
<organism evidence="2">
    <name type="scientific">human gut metagenome</name>
    <dbReference type="NCBI Taxonomy" id="408170"/>
    <lineage>
        <taxon>unclassified sequences</taxon>
        <taxon>metagenomes</taxon>
        <taxon>organismal metagenomes</taxon>
    </lineage>
</organism>
<dbReference type="EMBL" id="AZMM01003778">
    <property type="protein sequence ID" value="ETJ42256.1"/>
    <property type="molecule type" value="Genomic_DNA"/>
</dbReference>
<comment type="caution">
    <text evidence="2">The sequence shown here is derived from an EMBL/GenBank/DDBJ whole genome shotgun (WGS) entry which is preliminary data.</text>
</comment>
<name>W1YIT0_9ZZZZ</name>
<feature type="compositionally biased region" description="Polar residues" evidence="1">
    <location>
        <begin position="90"/>
        <end position="111"/>
    </location>
</feature>
<feature type="region of interest" description="Disordered" evidence="1">
    <location>
        <begin position="1"/>
        <end position="38"/>
    </location>
</feature>
<feature type="region of interest" description="Disordered" evidence="1">
    <location>
        <begin position="55"/>
        <end position="118"/>
    </location>
</feature>
<feature type="non-terminal residue" evidence="2">
    <location>
        <position position="118"/>
    </location>
</feature>
<sequence>EEYYTQRVGHEHAQQGRDDHQAQDRPAGRAGEGPDEDGGEVLVQVVLLCAVGNEETAQKQDDDRGITRGGVPERPKGADCKSAVIDFEGSNPSPTTITFQKSVNSQTNPQLNILPKRG</sequence>
<protein>
    <submittedName>
        <fullName evidence="2">Uncharacterized protein</fullName>
    </submittedName>
</protein>
<gene>
    <name evidence="2" type="ORF">Q604_UNBC03778G0001</name>
</gene>